<dbReference type="PANTHER" id="PTHR30469">
    <property type="entry name" value="MULTIDRUG RESISTANCE PROTEIN MDTA"/>
    <property type="match status" value="1"/>
</dbReference>
<dbReference type="GeneID" id="88623924"/>
<dbReference type="Pfam" id="PF25917">
    <property type="entry name" value="BSH_RND"/>
    <property type="match status" value="1"/>
</dbReference>
<gene>
    <name evidence="5" type="ORF">SIL79_10410</name>
</gene>
<dbReference type="InterPro" id="IPR058625">
    <property type="entry name" value="MdtA-like_BSH"/>
</dbReference>
<feature type="signal peptide" evidence="2">
    <location>
        <begin position="1"/>
        <end position="21"/>
    </location>
</feature>
<reference evidence="5 6" key="1">
    <citation type="submission" date="2023-11" db="EMBL/GenBank/DDBJ databases">
        <title>MicrobeMod: A computational toolkit for identifying prokaryotic methylation and restriction-modification with nanopore sequencing.</title>
        <authorList>
            <person name="Crits-Christoph A."/>
            <person name="Kang S.C."/>
            <person name="Lee H."/>
            <person name="Ostrov N."/>
        </authorList>
    </citation>
    <scope>NUCLEOTIDE SEQUENCE [LARGE SCALE GENOMIC DNA]</scope>
    <source>
        <strain evidence="5 6">ATCC BAA-2732</strain>
    </source>
</reference>
<dbReference type="Gene3D" id="2.40.30.170">
    <property type="match status" value="1"/>
</dbReference>
<evidence type="ECO:0000313" key="6">
    <source>
        <dbReference type="Proteomes" id="UP001272773"/>
    </source>
</evidence>
<feature type="chain" id="PRO_5046787973" evidence="2">
    <location>
        <begin position="22"/>
        <end position="369"/>
    </location>
</feature>
<dbReference type="SUPFAM" id="SSF111369">
    <property type="entry name" value="HlyD-like secretion proteins"/>
    <property type="match status" value="1"/>
</dbReference>
<dbReference type="Pfam" id="PF25989">
    <property type="entry name" value="YknX_C"/>
    <property type="match status" value="1"/>
</dbReference>
<comment type="similarity">
    <text evidence="1">Belongs to the membrane fusion protein (MFP) (TC 8.A.1) family.</text>
</comment>
<organism evidence="5 6">
    <name type="scientific">Shewanella indica</name>
    <dbReference type="NCBI Taxonomy" id="768528"/>
    <lineage>
        <taxon>Bacteria</taxon>
        <taxon>Pseudomonadati</taxon>
        <taxon>Pseudomonadota</taxon>
        <taxon>Gammaproteobacteria</taxon>
        <taxon>Alteromonadales</taxon>
        <taxon>Shewanellaceae</taxon>
        <taxon>Shewanella</taxon>
    </lineage>
</organism>
<proteinExistence type="inferred from homology"/>
<feature type="domain" description="YknX-like C-terminal permuted SH3-like" evidence="4">
    <location>
        <begin position="296"/>
        <end position="361"/>
    </location>
</feature>
<comment type="caution">
    <text evidence="5">The sequence shown here is derived from an EMBL/GenBank/DDBJ whole genome shotgun (WGS) entry which is preliminary data.</text>
</comment>
<dbReference type="InterPro" id="IPR006143">
    <property type="entry name" value="RND_pump_MFP"/>
</dbReference>
<dbReference type="RefSeq" id="WP_233962940.1">
    <property type="nucleotide sequence ID" value="NZ_CP076373.1"/>
</dbReference>
<evidence type="ECO:0000256" key="1">
    <source>
        <dbReference type="ARBA" id="ARBA00009477"/>
    </source>
</evidence>
<dbReference type="InterPro" id="IPR058637">
    <property type="entry name" value="YknX-like_C"/>
</dbReference>
<dbReference type="Gene3D" id="2.40.420.20">
    <property type="match status" value="1"/>
</dbReference>
<dbReference type="PANTHER" id="PTHR30469:SF20">
    <property type="entry name" value="EFFLUX RND TRANSPORTER PERIPLASMIC ADAPTOR SUBUNIT"/>
    <property type="match status" value="1"/>
</dbReference>
<evidence type="ECO:0000259" key="4">
    <source>
        <dbReference type="Pfam" id="PF25989"/>
    </source>
</evidence>
<feature type="domain" description="Multidrug resistance protein MdtA-like barrel-sandwich hybrid" evidence="3">
    <location>
        <begin position="66"/>
        <end position="202"/>
    </location>
</feature>
<keyword evidence="2" id="KW-0732">Signal</keyword>
<sequence length="369" mass="39736">MTRVKPTGLKLSLLCSSVVFMLWGCGNSEQPQAASTALPLVQVMELPAPVSDRVHQFSGILESDKTAELSFRVPGTLEQILADEGSQVKKGQVIARLDPHDFRVSVMELEARLSEAEAAHRLAAIELKRVRAAINDKAIAGVKLDRAISAEARAKAGVELLKQSLKKAQDSLAYTSLKAPYDGVIGKRFVDRYELVDVGTQIVTIHQPTTLNAVVDVSESQIWNLRQGANGEVSWFNAEGSVAAEITQIASVPDRLKRTYEVTFALKQAPKELVAGKAVNVAVNLPYASQAPVFCIPAMAVSSQKSQLYVNRVVNEHAKAVAVKAMSQTDDSICVSGDLQQGERIILAGGAFVENGHKVEVLGEAQVKS</sequence>
<dbReference type="EMBL" id="JAWXXR010000001">
    <property type="protein sequence ID" value="MDX6016759.1"/>
    <property type="molecule type" value="Genomic_DNA"/>
</dbReference>
<evidence type="ECO:0000313" key="5">
    <source>
        <dbReference type="EMBL" id="MDX6016759.1"/>
    </source>
</evidence>
<evidence type="ECO:0000259" key="3">
    <source>
        <dbReference type="Pfam" id="PF25917"/>
    </source>
</evidence>
<evidence type="ECO:0000256" key="2">
    <source>
        <dbReference type="SAM" id="SignalP"/>
    </source>
</evidence>
<dbReference type="NCBIfam" id="TIGR01730">
    <property type="entry name" value="RND_mfp"/>
    <property type="match status" value="1"/>
</dbReference>
<name>A0ABU4QEN3_9GAMM</name>
<accession>A0ABU4QEN3</accession>
<dbReference type="Gene3D" id="1.10.287.470">
    <property type="entry name" value="Helix hairpin bin"/>
    <property type="match status" value="1"/>
</dbReference>
<keyword evidence="6" id="KW-1185">Reference proteome</keyword>
<dbReference type="Proteomes" id="UP001272773">
    <property type="component" value="Unassembled WGS sequence"/>
</dbReference>
<dbReference type="Gene3D" id="2.40.50.100">
    <property type="match status" value="1"/>
</dbReference>
<protein>
    <submittedName>
        <fullName evidence="5">Efflux RND transporter periplasmic adaptor subunit</fullName>
    </submittedName>
</protein>